<accession>A0ABD0NM70</accession>
<protein>
    <recommendedName>
        <fullName evidence="5">PNPLA domain-containing protein</fullName>
    </recommendedName>
</protein>
<dbReference type="Gene3D" id="3.40.1090.10">
    <property type="entry name" value="Cytosolic phospholipase A2 catalytic domain"/>
    <property type="match status" value="1"/>
</dbReference>
<dbReference type="InterPro" id="IPR050301">
    <property type="entry name" value="NTE"/>
</dbReference>
<dbReference type="PANTHER" id="PTHR14226">
    <property type="entry name" value="NEUROPATHY TARGET ESTERASE/SWISS CHEESE D.MELANOGASTER"/>
    <property type="match status" value="1"/>
</dbReference>
<evidence type="ECO:0000256" key="4">
    <source>
        <dbReference type="PROSITE-ProRule" id="PRU01161"/>
    </source>
</evidence>
<dbReference type="GO" id="GO:0052689">
    <property type="term" value="F:carboxylic ester hydrolase activity"/>
    <property type="evidence" value="ECO:0007669"/>
    <property type="project" value="UniProtKB-ARBA"/>
</dbReference>
<evidence type="ECO:0000313" key="6">
    <source>
        <dbReference type="EMBL" id="KAL0163064.1"/>
    </source>
</evidence>
<keyword evidence="1" id="KW-0378">Hydrolase</keyword>
<gene>
    <name evidence="6" type="ORF">M9458_042460</name>
</gene>
<feature type="non-terminal residue" evidence="6">
    <location>
        <position position="52"/>
    </location>
</feature>
<evidence type="ECO:0000256" key="3">
    <source>
        <dbReference type="ARBA" id="ARBA00023098"/>
    </source>
</evidence>
<dbReference type="PANTHER" id="PTHR14226:SF23">
    <property type="entry name" value="PATATIN-LIKE PHOSPHOLIPASE DOMAIN-CONTAINING PROTEIN 7"/>
    <property type="match status" value="1"/>
</dbReference>
<dbReference type="InterPro" id="IPR016035">
    <property type="entry name" value="Acyl_Trfase/lysoPLipase"/>
</dbReference>
<name>A0ABD0NM70_CIRMR</name>
<evidence type="ECO:0000256" key="2">
    <source>
        <dbReference type="ARBA" id="ARBA00022963"/>
    </source>
</evidence>
<dbReference type="PROSITE" id="PS51635">
    <property type="entry name" value="PNPLA"/>
    <property type="match status" value="1"/>
</dbReference>
<dbReference type="SUPFAM" id="SSF52151">
    <property type="entry name" value="FabD/lysophospholipase-like"/>
    <property type="match status" value="1"/>
</dbReference>
<dbReference type="GO" id="GO:0016298">
    <property type="term" value="F:lipase activity"/>
    <property type="evidence" value="ECO:0007669"/>
    <property type="project" value="UniProtKB-ARBA"/>
</dbReference>
<keyword evidence="7" id="KW-1185">Reference proteome</keyword>
<feature type="domain" description="PNPLA" evidence="5">
    <location>
        <begin position="1"/>
        <end position="52"/>
    </location>
</feature>
<dbReference type="AlphaFoldDB" id="A0ABD0NM70"/>
<dbReference type="EMBL" id="JAMKFB020000021">
    <property type="protein sequence ID" value="KAL0163064.1"/>
    <property type="molecule type" value="Genomic_DNA"/>
</dbReference>
<comment type="caution">
    <text evidence="4">Lacks conserved residue(s) required for the propagation of feature annotation.</text>
</comment>
<evidence type="ECO:0000259" key="5">
    <source>
        <dbReference type="PROSITE" id="PS51635"/>
    </source>
</evidence>
<keyword evidence="3" id="KW-0443">Lipid metabolism</keyword>
<dbReference type="Proteomes" id="UP001529510">
    <property type="component" value="Unassembled WGS sequence"/>
</dbReference>
<keyword evidence="2" id="KW-0442">Lipid degradation</keyword>
<dbReference type="GO" id="GO:0016042">
    <property type="term" value="P:lipid catabolic process"/>
    <property type="evidence" value="ECO:0007669"/>
    <property type="project" value="UniProtKB-KW"/>
</dbReference>
<comment type="caution">
    <text evidence="6">The sequence shown here is derived from an EMBL/GenBank/DDBJ whole genome shotgun (WGS) entry which is preliminary data.</text>
</comment>
<evidence type="ECO:0000313" key="7">
    <source>
        <dbReference type="Proteomes" id="UP001529510"/>
    </source>
</evidence>
<feature type="short sequence motif" description="GXSXG" evidence="4">
    <location>
        <begin position="23"/>
        <end position="27"/>
    </location>
</feature>
<feature type="non-terminal residue" evidence="6">
    <location>
        <position position="1"/>
    </location>
</feature>
<sequence>GCSQMGIIRALSEAGIPIDLVGGTSIGSMMGALYAEDRSYSRMKIRAREWAM</sequence>
<reference evidence="6 7" key="1">
    <citation type="submission" date="2024-05" db="EMBL/GenBank/DDBJ databases">
        <title>Genome sequencing and assembly of Indian major carp, Cirrhinus mrigala (Hamilton, 1822).</title>
        <authorList>
            <person name="Mohindra V."/>
            <person name="Chowdhury L.M."/>
            <person name="Lal K."/>
            <person name="Jena J.K."/>
        </authorList>
    </citation>
    <scope>NUCLEOTIDE SEQUENCE [LARGE SCALE GENOMIC DNA]</scope>
    <source>
        <strain evidence="6">CM1030</strain>
        <tissue evidence="6">Blood</tissue>
    </source>
</reference>
<evidence type="ECO:0000256" key="1">
    <source>
        <dbReference type="ARBA" id="ARBA00022801"/>
    </source>
</evidence>
<dbReference type="InterPro" id="IPR002641">
    <property type="entry name" value="PNPLA_dom"/>
</dbReference>
<proteinExistence type="predicted"/>
<organism evidence="6 7">
    <name type="scientific">Cirrhinus mrigala</name>
    <name type="common">Mrigala</name>
    <dbReference type="NCBI Taxonomy" id="683832"/>
    <lineage>
        <taxon>Eukaryota</taxon>
        <taxon>Metazoa</taxon>
        <taxon>Chordata</taxon>
        <taxon>Craniata</taxon>
        <taxon>Vertebrata</taxon>
        <taxon>Euteleostomi</taxon>
        <taxon>Actinopterygii</taxon>
        <taxon>Neopterygii</taxon>
        <taxon>Teleostei</taxon>
        <taxon>Ostariophysi</taxon>
        <taxon>Cypriniformes</taxon>
        <taxon>Cyprinidae</taxon>
        <taxon>Labeoninae</taxon>
        <taxon>Labeonini</taxon>
        <taxon>Cirrhinus</taxon>
    </lineage>
</organism>
<dbReference type="Pfam" id="PF01734">
    <property type="entry name" value="Patatin"/>
    <property type="match status" value="1"/>
</dbReference>